<dbReference type="Proteomes" id="UP001164539">
    <property type="component" value="Chromosome 13"/>
</dbReference>
<comment type="caution">
    <text evidence="1">The sequence shown here is derived from an EMBL/GenBank/DDBJ whole genome shotgun (WGS) entry which is preliminary data.</text>
</comment>
<reference evidence="1 2" key="1">
    <citation type="journal article" date="2023" name="Science">
        <title>Complex scaffold remodeling in plant triterpene biosynthesis.</title>
        <authorList>
            <person name="De La Pena R."/>
            <person name="Hodgson H."/>
            <person name="Liu J.C."/>
            <person name="Stephenson M.J."/>
            <person name="Martin A.C."/>
            <person name="Owen C."/>
            <person name="Harkess A."/>
            <person name="Leebens-Mack J."/>
            <person name="Jimenez L.E."/>
            <person name="Osbourn A."/>
            <person name="Sattely E.S."/>
        </authorList>
    </citation>
    <scope>NUCLEOTIDE SEQUENCE [LARGE SCALE GENOMIC DNA]</scope>
    <source>
        <strain evidence="2">cv. JPN11</strain>
        <tissue evidence="1">Leaf</tissue>
    </source>
</reference>
<organism evidence="1 2">
    <name type="scientific">Melia azedarach</name>
    <name type="common">Chinaberry tree</name>
    <dbReference type="NCBI Taxonomy" id="155640"/>
    <lineage>
        <taxon>Eukaryota</taxon>
        <taxon>Viridiplantae</taxon>
        <taxon>Streptophyta</taxon>
        <taxon>Embryophyta</taxon>
        <taxon>Tracheophyta</taxon>
        <taxon>Spermatophyta</taxon>
        <taxon>Magnoliopsida</taxon>
        <taxon>eudicotyledons</taxon>
        <taxon>Gunneridae</taxon>
        <taxon>Pentapetalae</taxon>
        <taxon>rosids</taxon>
        <taxon>malvids</taxon>
        <taxon>Sapindales</taxon>
        <taxon>Meliaceae</taxon>
        <taxon>Melia</taxon>
    </lineage>
</organism>
<proteinExistence type="predicted"/>
<dbReference type="EMBL" id="CM051406">
    <property type="protein sequence ID" value="KAJ4702408.1"/>
    <property type="molecule type" value="Genomic_DNA"/>
</dbReference>
<name>A0ACC1WTN4_MELAZ</name>
<sequence length="1071" mass="121602">MAIGRGAKRIYDEYEDDIGVEISEIHKSTALHIAAAVKHVDFVKELVKIMDENDLRKKNKFDNTAFFLAAASGMVEAAKEIMKNDTAIAMVPDICGRLPIHMAALSGHKDMFALGAKSSFYVWMMMRVFWFPVVPLQLLRSHPDLATARAKNNETALHVLAQKHMKFSNLANPNQLGIFKRAFNFGFKVEETEKKELALKLVECIWKKVVSLSSSELSKLVVEPRNLIFDAAEKGNVELLIILINGYPDLIWRVYDIENFYSIFHIAVKNRHEDIFKLIYKIGSNKEMLLSFVDQNGNNILHLAAMLGPLDQLNFISGEALQFQRELLWFQKVENVAPKQFSEAVNKDGLTPRALFLQQHKELREKGEKWMKETANANVVVAILIVTVAFTATLTVPGGNNQVSGFPIFIQKSTFKIFAISDAMSLVFSLTSVATFLHMFTSRYAEEDMLWRLPRKFYIGMLLLLISLVALVVVFSTIFFIFFSNSELWIAILFVVVAPTPLCIFLLRNIHQLFSGVLYMIYNLQSAFQQESNKLLFRELEESDQHQQGKTRIRQLKLYRAALASDWEVVKRIYNENKDDIGVAISGIGLTALHIAAAKRHADFVKELVKIMDENDLKKVDVFGQTALAFAAARGQVELAQEIMKNDKAIAMIPDKNGLLPIHSAAVSGHKDVVEYLYQETKYSFLFLAVGDVYDVALQLLEDYPDVAIACVGDYGTPLHAIARKDLPFSKLDSQNVRGIPSRCLSLVERGNIEFLCILIREYPDIILLHLSKENDYNIFHIAVMNRQEHVFKLIDELFYVYINQIDEEGNNILHLAGMLAPSHRLNIAAGAALQMRRELLWFKEVEKFVLLMHINAKNKKGLTPKALFTEQHKDLREKGEKWMKDTTTSCMLLATLIATIVFAATFTVPGGIKEDTGSLLHIHKVSLKIFFISNAIALVSSSASIVNFLSILTSPYAEEEFLWSLPRKLRIGLVTFFISIAAMMAHLLHFLRRHKVMDTYSCYHICFNTSHHVYFATFQTLFYCSVFALCLPAKQNSCFPKKEETSDQQRRMAKICNEHLRIPCTCSTNV</sequence>
<keyword evidence="2" id="KW-1185">Reference proteome</keyword>
<protein>
    <submittedName>
        <fullName evidence="1">Ankyrin repeat-containing protein</fullName>
    </submittedName>
</protein>
<gene>
    <name evidence="1" type="ORF">OWV82_022469</name>
</gene>
<evidence type="ECO:0000313" key="1">
    <source>
        <dbReference type="EMBL" id="KAJ4702408.1"/>
    </source>
</evidence>
<evidence type="ECO:0000313" key="2">
    <source>
        <dbReference type="Proteomes" id="UP001164539"/>
    </source>
</evidence>
<accession>A0ACC1WTN4</accession>